<evidence type="ECO:0000313" key="22">
    <source>
        <dbReference type="EMBL" id="NYT36597.1"/>
    </source>
</evidence>
<sequence length="479" mass="49499">MSEADGQAIEQGMPGVALMEAAGAAVANAVARRWARQRVTVLCGPGNNGGDGFVAARHLRGAGWMVRVGLLGAREMLTGDAAHHAALWDGPIEPLSPALLEDAGLVVDALFGAGLSRPIQGEAQAVLRALARRDIPVCAVDIPSGVDGASGEVLGVAAPAALTVTFFRKKPGHLLEPGRSLCGALLVEDIGIPASVLDAVSPAVFENTPRQWLHAYPWPQVQGHKYQRGHAIVVGGRLMTGAARLAATACARTGAGLVTVAAPLMAFQIYATALTSVMVHPIRESGSLEDILADARINAVVVGPGAGISDMTRKHALQALGGDRAVVLDADAISVFGSDAQALFDAIRGPCVLTPHEGEFNRIFHVEGSKLQRALDAARQSGAVVVYKGHDTVIAAPDGRAFINTNAPPILATGGTGDVLGGMVAGLLAQGMDAFLAAAAAVWMHGQAARQFGPGLIAEDLPGQIPRVLRRLQREARIL</sequence>
<gene>
    <name evidence="18" type="primary">nnrE</name>
    <name evidence="17" type="synonym">nnrD</name>
    <name evidence="22" type="ORF">H0A68_06910</name>
</gene>
<comment type="function">
    <text evidence="14 19">Bifunctional enzyme that catalyzes the epimerization of the S- and R-forms of NAD(P)HX and the dehydration of the S-form of NAD(P)HX at the expense of ADP, which is converted to AMP. This allows the repair of both epimers of NAD(P)HX, a damaged form of NAD(P)H that is a result of enzymatic or heat-dependent hydration.</text>
</comment>
<dbReference type="GO" id="GO:0052855">
    <property type="term" value="F:ADP-dependent NAD(P)H-hydrate dehydratase activity"/>
    <property type="evidence" value="ECO:0007669"/>
    <property type="project" value="UniProtKB-UniRule"/>
</dbReference>
<feature type="domain" description="YjeF C-terminal" evidence="20">
    <location>
        <begin position="208"/>
        <end position="472"/>
    </location>
</feature>
<feature type="binding site" evidence="18">
    <location>
        <begin position="47"/>
        <end position="51"/>
    </location>
    <ligand>
        <name>(6S)-NADPHX</name>
        <dbReference type="ChEBI" id="CHEBI:64076"/>
    </ligand>
</feature>
<keyword evidence="11 18" id="KW-0413">Isomerase</keyword>
<dbReference type="Proteomes" id="UP000580517">
    <property type="component" value="Unassembled WGS sequence"/>
</dbReference>
<feature type="binding site" evidence="18">
    <location>
        <position position="141"/>
    </location>
    <ligand>
        <name>(6S)-NADPHX</name>
        <dbReference type="ChEBI" id="CHEBI:64076"/>
    </ligand>
</feature>
<comment type="caution">
    <text evidence="22">The sequence shown here is derived from an EMBL/GenBank/DDBJ whole genome shotgun (WGS) entry which is preliminary data.</text>
</comment>
<evidence type="ECO:0000256" key="11">
    <source>
        <dbReference type="ARBA" id="ARBA00023235"/>
    </source>
</evidence>
<dbReference type="InterPro" id="IPR000631">
    <property type="entry name" value="CARKD"/>
</dbReference>
<evidence type="ECO:0000256" key="7">
    <source>
        <dbReference type="ARBA" id="ARBA00022840"/>
    </source>
</evidence>
<evidence type="ECO:0000256" key="14">
    <source>
        <dbReference type="ARBA" id="ARBA00025153"/>
    </source>
</evidence>
<evidence type="ECO:0000256" key="19">
    <source>
        <dbReference type="PIRNR" id="PIRNR017184"/>
    </source>
</evidence>
<dbReference type="Gene3D" id="3.40.50.10260">
    <property type="entry name" value="YjeF N-terminal domain"/>
    <property type="match status" value="1"/>
</dbReference>
<proteinExistence type="inferred from homology"/>
<dbReference type="PANTHER" id="PTHR12592:SF0">
    <property type="entry name" value="ATP-DEPENDENT (S)-NAD(P)H-HYDRATE DEHYDRATASE"/>
    <property type="match status" value="1"/>
</dbReference>
<dbReference type="NCBIfam" id="TIGR00197">
    <property type="entry name" value="yjeF_nterm"/>
    <property type="match status" value="1"/>
</dbReference>
<dbReference type="SUPFAM" id="SSF64153">
    <property type="entry name" value="YjeF N-terminal domain-like"/>
    <property type="match status" value="1"/>
</dbReference>
<keyword evidence="9 18" id="KW-0630">Potassium</keyword>
<dbReference type="PIRSF" id="PIRSF017184">
    <property type="entry name" value="Nnr"/>
    <property type="match status" value="1"/>
</dbReference>
<feature type="binding site" evidence="17">
    <location>
        <position position="418"/>
    </location>
    <ligand>
        <name>(6S)-NADPHX</name>
        <dbReference type="ChEBI" id="CHEBI:64076"/>
    </ligand>
</feature>
<evidence type="ECO:0000259" key="20">
    <source>
        <dbReference type="PROSITE" id="PS51383"/>
    </source>
</evidence>
<comment type="similarity">
    <text evidence="3 19">In the N-terminal section; belongs to the NnrE/AIBP family.</text>
</comment>
<evidence type="ECO:0000256" key="8">
    <source>
        <dbReference type="ARBA" id="ARBA00022857"/>
    </source>
</evidence>
<dbReference type="PROSITE" id="PS51383">
    <property type="entry name" value="YJEF_C_3"/>
    <property type="match status" value="1"/>
</dbReference>
<evidence type="ECO:0000313" key="23">
    <source>
        <dbReference type="Proteomes" id="UP000580517"/>
    </source>
</evidence>
<keyword evidence="13" id="KW-0511">Multifunctional enzyme</keyword>
<keyword evidence="23" id="KW-1185">Reference proteome</keyword>
<dbReference type="InterPro" id="IPR029056">
    <property type="entry name" value="Ribokinase-like"/>
</dbReference>
<feature type="binding site" evidence="17">
    <location>
        <begin position="388"/>
        <end position="392"/>
    </location>
    <ligand>
        <name>AMP</name>
        <dbReference type="ChEBI" id="CHEBI:456215"/>
    </ligand>
</feature>
<evidence type="ECO:0000256" key="5">
    <source>
        <dbReference type="ARBA" id="ARBA00022723"/>
    </source>
</evidence>
<dbReference type="PROSITE" id="PS51385">
    <property type="entry name" value="YJEF_N"/>
    <property type="match status" value="1"/>
</dbReference>
<dbReference type="OrthoDB" id="9806925at2"/>
<dbReference type="Pfam" id="PF01256">
    <property type="entry name" value="Carb_kinase"/>
    <property type="match status" value="1"/>
</dbReference>
<evidence type="ECO:0000256" key="6">
    <source>
        <dbReference type="ARBA" id="ARBA00022741"/>
    </source>
</evidence>
<comment type="subunit">
    <text evidence="17">Homotetramer.</text>
</comment>
<name>A0A853F9F1_9BURK</name>
<organism evidence="22 23">
    <name type="scientific">Allopusillimonas soli</name>
    <dbReference type="NCBI Taxonomy" id="659016"/>
    <lineage>
        <taxon>Bacteria</taxon>
        <taxon>Pseudomonadati</taxon>
        <taxon>Pseudomonadota</taxon>
        <taxon>Betaproteobacteria</taxon>
        <taxon>Burkholderiales</taxon>
        <taxon>Alcaligenaceae</taxon>
        <taxon>Allopusillimonas</taxon>
    </lineage>
</organism>
<evidence type="ECO:0000256" key="9">
    <source>
        <dbReference type="ARBA" id="ARBA00022958"/>
    </source>
</evidence>
<keyword evidence="6 17" id="KW-0547">Nucleotide-binding</keyword>
<dbReference type="InterPro" id="IPR004443">
    <property type="entry name" value="YjeF_N_dom"/>
</dbReference>
<feature type="binding site" evidence="17">
    <location>
        <position position="417"/>
    </location>
    <ligand>
        <name>AMP</name>
        <dbReference type="ChEBI" id="CHEBI:456215"/>
    </ligand>
</feature>
<keyword evidence="8 17" id="KW-0521">NADP</keyword>
<comment type="function">
    <text evidence="17">Catalyzes the dehydration of the S-form of NAD(P)HX at the expense of ADP, which is converted to AMP. Together with NAD(P)HX epimerase, which catalyzes the epimerization of the S- and R-forms, the enzyme allows the repair of both epimers of NAD(P)HX, a damaged form of NAD(P)H that is a result of enzymatic or heat-dependent hydration.</text>
</comment>
<evidence type="ECO:0000256" key="10">
    <source>
        <dbReference type="ARBA" id="ARBA00023027"/>
    </source>
</evidence>
<keyword evidence="12 17" id="KW-0456">Lyase</keyword>
<comment type="similarity">
    <text evidence="18">Belongs to the NnrE/AIBP family.</text>
</comment>
<feature type="binding site" evidence="17">
    <location>
        <position position="242"/>
    </location>
    <ligand>
        <name>(6S)-NADPHX</name>
        <dbReference type="ChEBI" id="CHEBI:64076"/>
    </ligand>
</feature>
<dbReference type="InterPro" id="IPR036652">
    <property type="entry name" value="YjeF_N_dom_sf"/>
</dbReference>
<comment type="catalytic activity">
    <reaction evidence="1 18 19">
        <text>(6R)-NADHX = (6S)-NADHX</text>
        <dbReference type="Rhea" id="RHEA:32215"/>
        <dbReference type="ChEBI" id="CHEBI:64074"/>
        <dbReference type="ChEBI" id="CHEBI:64075"/>
        <dbReference type="EC" id="5.1.99.6"/>
    </reaction>
</comment>
<dbReference type="HAMAP" id="MF_01965">
    <property type="entry name" value="NADHX_dehydratase"/>
    <property type="match status" value="1"/>
</dbReference>
<evidence type="ECO:0000256" key="12">
    <source>
        <dbReference type="ARBA" id="ARBA00023239"/>
    </source>
</evidence>
<keyword evidence="5 18" id="KW-0479">Metal-binding</keyword>
<evidence type="ECO:0000256" key="2">
    <source>
        <dbReference type="ARBA" id="ARBA00000909"/>
    </source>
</evidence>
<dbReference type="GO" id="GO:0005524">
    <property type="term" value="F:ATP binding"/>
    <property type="evidence" value="ECO:0007669"/>
    <property type="project" value="UniProtKB-UniRule"/>
</dbReference>
<dbReference type="SUPFAM" id="SSF53613">
    <property type="entry name" value="Ribokinase-like"/>
    <property type="match status" value="1"/>
</dbReference>
<reference evidence="22 23" key="1">
    <citation type="submission" date="2020-07" db="EMBL/GenBank/DDBJ databases">
        <title>Taxonomic revisions and descriptions of new bacterial species based on genomic comparisons in the high-G+C-content subgroup of the family Alcaligenaceae.</title>
        <authorList>
            <person name="Szabo A."/>
            <person name="Felfoldi T."/>
        </authorList>
    </citation>
    <scope>NUCLEOTIDE SEQUENCE [LARGE SCALE GENOMIC DNA]</scope>
    <source>
        <strain evidence="22 23">DSM 25264</strain>
    </source>
</reference>
<dbReference type="CDD" id="cd01171">
    <property type="entry name" value="YXKO-related"/>
    <property type="match status" value="1"/>
</dbReference>
<feature type="binding site" evidence="18">
    <location>
        <position position="144"/>
    </location>
    <ligand>
        <name>K(+)</name>
        <dbReference type="ChEBI" id="CHEBI:29103"/>
    </ligand>
</feature>
<comment type="similarity">
    <text evidence="17">Belongs to the NnrD/CARKD family.</text>
</comment>
<evidence type="ECO:0000259" key="21">
    <source>
        <dbReference type="PROSITE" id="PS51385"/>
    </source>
</evidence>
<evidence type="ECO:0000256" key="4">
    <source>
        <dbReference type="ARBA" id="ARBA00009524"/>
    </source>
</evidence>
<evidence type="ECO:0000256" key="3">
    <source>
        <dbReference type="ARBA" id="ARBA00006001"/>
    </source>
</evidence>
<dbReference type="GO" id="GO:0110051">
    <property type="term" value="P:metabolite repair"/>
    <property type="evidence" value="ECO:0007669"/>
    <property type="project" value="TreeGrafter"/>
</dbReference>
<feature type="binding site" evidence="18">
    <location>
        <begin position="112"/>
        <end position="118"/>
    </location>
    <ligand>
        <name>(6S)-NADPHX</name>
        <dbReference type="ChEBI" id="CHEBI:64076"/>
    </ligand>
</feature>
<evidence type="ECO:0000256" key="15">
    <source>
        <dbReference type="ARBA" id="ARBA00048238"/>
    </source>
</evidence>
<dbReference type="EMBL" id="JACCEW010000002">
    <property type="protein sequence ID" value="NYT36597.1"/>
    <property type="molecule type" value="Genomic_DNA"/>
</dbReference>
<dbReference type="GO" id="GO:0046496">
    <property type="term" value="P:nicotinamide nucleotide metabolic process"/>
    <property type="evidence" value="ECO:0007669"/>
    <property type="project" value="UniProtKB-UniRule"/>
</dbReference>
<evidence type="ECO:0000256" key="17">
    <source>
        <dbReference type="HAMAP-Rule" id="MF_01965"/>
    </source>
</evidence>
<comment type="similarity">
    <text evidence="4 19">In the C-terminal section; belongs to the NnrD/CARKD family.</text>
</comment>
<evidence type="ECO:0000256" key="1">
    <source>
        <dbReference type="ARBA" id="ARBA00000013"/>
    </source>
</evidence>
<evidence type="ECO:0000256" key="16">
    <source>
        <dbReference type="ARBA" id="ARBA00049209"/>
    </source>
</evidence>
<feature type="binding site" evidence="18">
    <location>
        <position position="108"/>
    </location>
    <ligand>
        <name>K(+)</name>
        <dbReference type="ChEBI" id="CHEBI:29103"/>
    </ligand>
</feature>
<evidence type="ECO:0000256" key="13">
    <source>
        <dbReference type="ARBA" id="ARBA00023268"/>
    </source>
</evidence>
<comment type="function">
    <text evidence="18">Catalyzes the epimerization of the S- and R-forms of NAD(P)HX, a damaged form of NAD(P)H that is a result of enzymatic or heat-dependent hydration. This is a prerequisite for the S-specific NAD(P)H-hydrate dehydratase to allow the repair of both epimers of NAD(P)HX.</text>
</comment>
<comment type="catalytic activity">
    <reaction evidence="16 17 19">
        <text>(6S)-NADPHX + ADP = AMP + phosphate + NADPH + H(+)</text>
        <dbReference type="Rhea" id="RHEA:32235"/>
        <dbReference type="ChEBI" id="CHEBI:15378"/>
        <dbReference type="ChEBI" id="CHEBI:43474"/>
        <dbReference type="ChEBI" id="CHEBI:57783"/>
        <dbReference type="ChEBI" id="CHEBI:64076"/>
        <dbReference type="ChEBI" id="CHEBI:456215"/>
        <dbReference type="ChEBI" id="CHEBI:456216"/>
        <dbReference type="EC" id="4.2.1.136"/>
    </reaction>
</comment>
<keyword evidence="7 17" id="KW-0067">ATP-binding</keyword>
<dbReference type="GO" id="GO:0052856">
    <property type="term" value="F:NAD(P)HX epimerase activity"/>
    <property type="evidence" value="ECO:0007669"/>
    <property type="project" value="UniProtKB-UniRule"/>
</dbReference>
<comment type="catalytic activity">
    <reaction evidence="2 18 19">
        <text>(6R)-NADPHX = (6S)-NADPHX</text>
        <dbReference type="Rhea" id="RHEA:32227"/>
        <dbReference type="ChEBI" id="CHEBI:64076"/>
        <dbReference type="ChEBI" id="CHEBI:64077"/>
        <dbReference type="EC" id="5.1.99.6"/>
    </reaction>
</comment>
<keyword evidence="10 17" id="KW-0520">NAD</keyword>
<dbReference type="AlphaFoldDB" id="A0A853F9F1"/>
<dbReference type="Pfam" id="PF03853">
    <property type="entry name" value="YjeF_N"/>
    <property type="match status" value="1"/>
</dbReference>
<comment type="catalytic activity">
    <reaction evidence="15 17 19">
        <text>(6S)-NADHX + ADP = AMP + phosphate + NADH + H(+)</text>
        <dbReference type="Rhea" id="RHEA:32223"/>
        <dbReference type="ChEBI" id="CHEBI:15378"/>
        <dbReference type="ChEBI" id="CHEBI:43474"/>
        <dbReference type="ChEBI" id="CHEBI:57945"/>
        <dbReference type="ChEBI" id="CHEBI:64074"/>
        <dbReference type="ChEBI" id="CHEBI:456215"/>
        <dbReference type="ChEBI" id="CHEBI:456216"/>
        <dbReference type="EC" id="4.2.1.136"/>
    </reaction>
</comment>
<dbReference type="PANTHER" id="PTHR12592">
    <property type="entry name" value="ATP-DEPENDENT (S)-NAD(P)H-HYDRATE DEHYDRATASE FAMILY MEMBER"/>
    <property type="match status" value="1"/>
</dbReference>
<feature type="domain" description="YjeF N-terminal" evidence="21">
    <location>
        <begin position="1"/>
        <end position="198"/>
    </location>
</feature>
<dbReference type="Gene3D" id="3.40.1190.20">
    <property type="match status" value="1"/>
</dbReference>
<dbReference type="InterPro" id="IPR030677">
    <property type="entry name" value="Nnr"/>
</dbReference>
<dbReference type="HAMAP" id="MF_01966">
    <property type="entry name" value="NADHX_epimerase"/>
    <property type="match status" value="1"/>
</dbReference>
<protein>
    <recommendedName>
        <fullName evidence="19">Bifunctional NAD(P)H-hydrate repair enzyme</fullName>
    </recommendedName>
    <alternativeName>
        <fullName evidence="19">Nicotinamide nucleotide repair protein</fullName>
    </alternativeName>
    <domain>
        <recommendedName>
            <fullName evidence="19">ADP-dependent (S)-NAD(P)H-hydrate dehydratase</fullName>
            <ecNumber evidence="19">4.2.1.136</ecNumber>
        </recommendedName>
        <alternativeName>
            <fullName evidence="19">ADP-dependent NAD(P)HX dehydratase</fullName>
        </alternativeName>
    </domain>
    <domain>
        <recommendedName>
            <fullName evidence="19">NAD(P)H-hydrate epimerase</fullName>
            <ecNumber evidence="19">5.1.99.6</ecNumber>
        </recommendedName>
    </domain>
</protein>
<feature type="binding site" evidence="17">
    <location>
        <position position="305"/>
    </location>
    <ligand>
        <name>(6S)-NADPHX</name>
        <dbReference type="ChEBI" id="CHEBI:64076"/>
    </ligand>
</feature>
<comment type="caution">
    <text evidence="18">Lacks conserved residue(s) required for the propagation of feature annotation.</text>
</comment>
<dbReference type="NCBIfam" id="TIGR00196">
    <property type="entry name" value="yjeF_cterm"/>
    <property type="match status" value="1"/>
</dbReference>
<dbReference type="EC" id="5.1.99.6" evidence="19"/>
<accession>A0A853F9F1</accession>
<dbReference type="GO" id="GO:0046872">
    <property type="term" value="F:metal ion binding"/>
    <property type="evidence" value="ECO:0007669"/>
    <property type="project" value="UniProtKB-UniRule"/>
</dbReference>
<comment type="cofactor">
    <cofactor evidence="17">
        <name>Mg(2+)</name>
        <dbReference type="ChEBI" id="CHEBI:18420"/>
    </cofactor>
</comment>
<feature type="binding site" evidence="18">
    <location>
        <position position="48"/>
    </location>
    <ligand>
        <name>K(+)</name>
        <dbReference type="ChEBI" id="CHEBI:29103"/>
    </ligand>
</feature>
<feature type="binding site" evidence="17">
    <location>
        <position position="356"/>
    </location>
    <ligand>
        <name>(6S)-NADPHX</name>
        <dbReference type="ChEBI" id="CHEBI:64076"/>
    </ligand>
</feature>
<comment type="cofactor">
    <cofactor evidence="18 19">
        <name>K(+)</name>
        <dbReference type="ChEBI" id="CHEBI:29103"/>
    </cofactor>
    <text evidence="18 19">Binds 1 potassium ion per subunit.</text>
</comment>
<evidence type="ECO:0000256" key="18">
    <source>
        <dbReference type="HAMAP-Rule" id="MF_01966"/>
    </source>
</evidence>
<dbReference type="EC" id="4.2.1.136" evidence="19"/>